<comment type="caution">
    <text evidence="2">The sequence shown here is derived from an EMBL/GenBank/DDBJ whole genome shotgun (WGS) entry which is preliminary data.</text>
</comment>
<dbReference type="AlphaFoldDB" id="A0ABD7Q0C2"/>
<protein>
    <submittedName>
        <fullName evidence="2">Uncharacterized protein</fullName>
    </submittedName>
</protein>
<feature type="signal peptide" evidence="1">
    <location>
        <begin position="1"/>
        <end position="23"/>
    </location>
</feature>
<accession>A0ABD7Q0C2</accession>
<evidence type="ECO:0000313" key="2">
    <source>
        <dbReference type="EMBL" id="TBL65029.1"/>
    </source>
</evidence>
<proteinExistence type="predicted"/>
<sequence>MCDMTFKFKSLLCMLLAPFFSFASGTWNAKSAQMQCGSALVKVSAECQVNQKSSTENICKNYQLEIKNGTNNKKFSLPYIPNSQKVLLEGQGYSFNDVVKPGDWVPSTMKCYDNENIVIGYQLGLDEEESVKGALLSYIDAPFIDLSGNFITGKKLSELRTREIKNPYNNTNIDFISNR</sequence>
<keyword evidence="1" id="KW-0732">Signal</keyword>
<name>A0ABD7Q0C2_HAFAL</name>
<evidence type="ECO:0000313" key="3">
    <source>
        <dbReference type="Proteomes" id="UP000291600"/>
    </source>
</evidence>
<dbReference type="Proteomes" id="UP000291600">
    <property type="component" value="Unassembled WGS sequence"/>
</dbReference>
<gene>
    <name evidence="2" type="ORF">EYY96_21870</name>
</gene>
<dbReference type="EMBL" id="SITJ01000080">
    <property type="protein sequence ID" value="TBL65029.1"/>
    <property type="molecule type" value="Genomic_DNA"/>
</dbReference>
<reference evidence="2 3" key="1">
    <citation type="submission" date="2019-02" db="EMBL/GenBank/DDBJ databases">
        <title>Comparative genomic analysis of the Hafnia genus genomes.</title>
        <authorList>
            <person name="Zhiqiu Y."/>
            <person name="Chao Y."/>
            <person name="Yuhui D."/>
            <person name="Di H."/>
            <person name="Bin L."/>
        </authorList>
    </citation>
    <scope>NUCLEOTIDE SEQUENCE [LARGE SCALE GENOMIC DNA]</scope>
    <source>
        <strain evidence="2 3">PCM_1210</strain>
    </source>
</reference>
<feature type="chain" id="PRO_5044790322" evidence="1">
    <location>
        <begin position="24"/>
        <end position="179"/>
    </location>
</feature>
<evidence type="ECO:0000256" key="1">
    <source>
        <dbReference type="SAM" id="SignalP"/>
    </source>
</evidence>
<organism evidence="2 3">
    <name type="scientific">Hafnia alvei</name>
    <dbReference type="NCBI Taxonomy" id="569"/>
    <lineage>
        <taxon>Bacteria</taxon>
        <taxon>Pseudomonadati</taxon>
        <taxon>Pseudomonadota</taxon>
        <taxon>Gammaproteobacteria</taxon>
        <taxon>Enterobacterales</taxon>
        <taxon>Hafniaceae</taxon>
        <taxon>Hafnia</taxon>
    </lineage>
</organism>